<dbReference type="InterPro" id="IPR001279">
    <property type="entry name" value="Metallo-B-lactamas"/>
</dbReference>
<dbReference type="Gene3D" id="3.60.15.10">
    <property type="entry name" value="Ribonuclease Z/Hydroxyacylglutathione hydrolase-like"/>
    <property type="match status" value="1"/>
</dbReference>
<dbReference type="OrthoDB" id="9773738at2"/>
<keyword evidence="2" id="KW-0479">Metal-binding</keyword>
<comment type="similarity">
    <text evidence="1">Belongs to the metallo-beta-lactamase superfamily.</text>
</comment>
<dbReference type="Proteomes" id="UP000305888">
    <property type="component" value="Chromosome"/>
</dbReference>
<dbReference type="SMART" id="SM00849">
    <property type="entry name" value="Lactamase_B"/>
    <property type="match status" value="1"/>
</dbReference>
<dbReference type="PANTHER" id="PTHR42978">
    <property type="entry name" value="QUORUM-QUENCHING LACTONASE YTNP-RELATED-RELATED"/>
    <property type="match status" value="1"/>
</dbReference>
<evidence type="ECO:0000256" key="1">
    <source>
        <dbReference type="ARBA" id="ARBA00007749"/>
    </source>
</evidence>
<feature type="domain" description="Metallo-beta-lactamase" evidence="6">
    <location>
        <begin position="91"/>
        <end position="296"/>
    </location>
</feature>
<dbReference type="EMBL" id="CP040818">
    <property type="protein sequence ID" value="QDL93157.1"/>
    <property type="molecule type" value="Genomic_DNA"/>
</dbReference>
<name>A0A5B8FIE5_9RHOB</name>
<evidence type="ECO:0000256" key="5">
    <source>
        <dbReference type="SAM" id="SignalP"/>
    </source>
</evidence>
<dbReference type="Pfam" id="PF00753">
    <property type="entry name" value="Lactamase_B"/>
    <property type="match status" value="1"/>
</dbReference>
<dbReference type="InterPro" id="IPR036866">
    <property type="entry name" value="RibonucZ/Hydroxyglut_hydro"/>
</dbReference>
<gene>
    <name evidence="7" type="ORF">FDP22_16030</name>
</gene>
<reference evidence="7 8" key="1">
    <citation type="submission" date="2019-06" db="EMBL/GenBank/DDBJ databases">
        <title>Genome sequence of Rhodobacteraceae bacterium D4M1.</title>
        <authorList>
            <person name="Cao J."/>
        </authorList>
    </citation>
    <scope>NUCLEOTIDE SEQUENCE [LARGE SCALE GENOMIC DNA]</scope>
    <source>
        <strain evidence="7 8">D4M1</strain>
    </source>
</reference>
<proteinExistence type="inferred from homology"/>
<evidence type="ECO:0000256" key="3">
    <source>
        <dbReference type="ARBA" id="ARBA00022801"/>
    </source>
</evidence>
<accession>A0A5B8FIE5</accession>
<sequence>MKRRTLFKYTGGMGLAVGMGATVAQSAQAGAPASGKQAPGYYRIRLGDYEVTALSDGTIGLPMDTLYQGLPPQDVIEHLAQRFQASPVETSVNAYLVNTGERLVLIDAGTGTLMGPDLGRLPSNLSAAGHFAEQVDDIILTHIHPDHAGGLVTNGRMTFPNATVHVNRREMDFWLAPAGEARTIETLASLVEEALGSLSPYIAAGRLQSFEDGASPIAGFSTALRAGHTPGHSAVTVERGGDKLVIWGDIVHGDFLQYDRPEVTVTIDLDPDMACAARAAAFAEAADERYIVAGAHHGFPGLGQVQRVGTHYAWIPLPYSANV</sequence>
<keyword evidence="8" id="KW-1185">Reference proteome</keyword>
<evidence type="ECO:0000313" key="8">
    <source>
        <dbReference type="Proteomes" id="UP000305888"/>
    </source>
</evidence>
<evidence type="ECO:0000256" key="2">
    <source>
        <dbReference type="ARBA" id="ARBA00022723"/>
    </source>
</evidence>
<dbReference type="CDD" id="cd07720">
    <property type="entry name" value="OPHC2-like_MBL-fold"/>
    <property type="match status" value="1"/>
</dbReference>
<keyword evidence="3 7" id="KW-0378">Hydrolase</keyword>
<keyword evidence="5" id="KW-0732">Signal</keyword>
<dbReference type="InterPro" id="IPR051013">
    <property type="entry name" value="MBL_superfamily_lactonases"/>
</dbReference>
<dbReference type="KEGG" id="ppru:FDP22_16030"/>
<dbReference type="AlphaFoldDB" id="A0A5B8FIE5"/>
<evidence type="ECO:0000256" key="4">
    <source>
        <dbReference type="ARBA" id="ARBA00022833"/>
    </source>
</evidence>
<dbReference type="RefSeq" id="WP_138575206.1">
    <property type="nucleotide sequence ID" value="NZ_CP040818.1"/>
</dbReference>
<keyword evidence="4" id="KW-0862">Zinc</keyword>
<dbReference type="GO" id="GO:0016787">
    <property type="term" value="F:hydrolase activity"/>
    <property type="evidence" value="ECO:0007669"/>
    <property type="project" value="UniProtKB-KW"/>
</dbReference>
<evidence type="ECO:0000313" key="7">
    <source>
        <dbReference type="EMBL" id="QDL93157.1"/>
    </source>
</evidence>
<organism evidence="7 8">
    <name type="scientific">Paroceanicella profunda</name>
    <dbReference type="NCBI Taxonomy" id="2579971"/>
    <lineage>
        <taxon>Bacteria</taxon>
        <taxon>Pseudomonadati</taxon>
        <taxon>Pseudomonadota</taxon>
        <taxon>Alphaproteobacteria</taxon>
        <taxon>Rhodobacterales</taxon>
        <taxon>Paracoccaceae</taxon>
        <taxon>Paroceanicella</taxon>
    </lineage>
</organism>
<dbReference type="SUPFAM" id="SSF56281">
    <property type="entry name" value="Metallo-hydrolase/oxidoreductase"/>
    <property type="match status" value="1"/>
</dbReference>
<protein>
    <submittedName>
        <fullName evidence="7">MBL fold metallo-hydrolase</fullName>
    </submittedName>
</protein>
<feature type="chain" id="PRO_5022947298" evidence="5">
    <location>
        <begin position="30"/>
        <end position="323"/>
    </location>
</feature>
<evidence type="ECO:0000259" key="6">
    <source>
        <dbReference type="SMART" id="SM00849"/>
    </source>
</evidence>
<dbReference type="PANTHER" id="PTHR42978:SF6">
    <property type="entry name" value="QUORUM-QUENCHING LACTONASE YTNP-RELATED"/>
    <property type="match status" value="1"/>
</dbReference>
<feature type="signal peptide" evidence="5">
    <location>
        <begin position="1"/>
        <end position="29"/>
    </location>
</feature>
<dbReference type="GO" id="GO:0046872">
    <property type="term" value="F:metal ion binding"/>
    <property type="evidence" value="ECO:0007669"/>
    <property type="project" value="UniProtKB-KW"/>
</dbReference>